<dbReference type="PANTHER" id="PTHR43248">
    <property type="entry name" value="2-SUCCINYL-6-HYDROXY-2,4-CYCLOHEXADIENE-1-CARBOXYLATE SYNTHASE"/>
    <property type="match status" value="1"/>
</dbReference>
<dbReference type="Pfam" id="PF00561">
    <property type="entry name" value="Abhydrolase_1"/>
    <property type="match status" value="1"/>
</dbReference>
<dbReference type="PRINTS" id="PR00793">
    <property type="entry name" value="PROAMNOPTASE"/>
</dbReference>
<evidence type="ECO:0000259" key="3">
    <source>
        <dbReference type="Pfam" id="PF00561"/>
    </source>
</evidence>
<dbReference type="OrthoDB" id="9796770at2"/>
<feature type="domain" description="AB hydrolase-1" evidence="3">
    <location>
        <begin position="47"/>
        <end position="212"/>
    </location>
</feature>
<dbReference type="InterPro" id="IPR002471">
    <property type="entry name" value="Pept_S9_AS"/>
</dbReference>
<dbReference type="GO" id="GO:0006508">
    <property type="term" value="P:proteolysis"/>
    <property type="evidence" value="ECO:0007669"/>
    <property type="project" value="InterPro"/>
</dbReference>
<evidence type="ECO:0000313" key="5">
    <source>
        <dbReference type="Proteomes" id="UP000198282"/>
    </source>
</evidence>
<sequence>MIVLLPGVALTDHVFTVPLDHADPDGATIEVFAREAVDPARQGEDLPWLVFLQGGPGGKSPRPTEADGWLGHALKTHRVLLLDQRGTGRSTPLTAKTVTGTDAERAAHLKHFRADSIVADAELIRRELCGDRPWETLGQSYGGFITLTYLSRAPEGLKACYVTGGLAGLEATADDVYSRTYPRVRAKVDRYFARHPADAGRLKEIADHLRREKVLLPDGDLLTVRRLQSMGMCLGMSDGAGYLHWVLDEAWTGGKLSDLFLYEVMMATGFVGNPLYAVLHESIYAQGAATEWAAHRLLPEEFREDVEPLLPTGEMIYPWMFDEIAALRPFRGAAEIIAADSGWPDLYDPVRLAANRVPVAAAVYYDDMYVDEGLSMETARRVGNVRAWVTNEWEHDGVRVSDGKVLARLMDMINGVHG</sequence>
<comment type="similarity">
    <text evidence="1">Belongs to the peptidase S33 family.</text>
</comment>
<proteinExistence type="inferred from homology"/>
<gene>
    <name evidence="4" type="ORF">SAMN05216276_101250</name>
</gene>
<keyword evidence="5" id="KW-1185">Reference proteome</keyword>
<keyword evidence="2 4" id="KW-0378">Hydrolase</keyword>
<dbReference type="InterPro" id="IPR029058">
    <property type="entry name" value="AB_hydrolase_fold"/>
</dbReference>
<dbReference type="AlphaFoldDB" id="A0A239FQV5"/>
<name>A0A239FQV5_9ACTN</name>
<dbReference type="Proteomes" id="UP000198282">
    <property type="component" value="Unassembled WGS sequence"/>
</dbReference>
<evidence type="ECO:0000256" key="2">
    <source>
        <dbReference type="ARBA" id="ARBA00022801"/>
    </source>
</evidence>
<dbReference type="InterPro" id="IPR000073">
    <property type="entry name" value="AB_hydrolase_1"/>
</dbReference>
<dbReference type="InterPro" id="IPR051601">
    <property type="entry name" value="Serine_prot/Carboxylest_S33"/>
</dbReference>
<dbReference type="PROSITE" id="PS00708">
    <property type="entry name" value="PRO_ENDOPEP_SER"/>
    <property type="match status" value="1"/>
</dbReference>
<reference evidence="4 5" key="1">
    <citation type="submission" date="2017-06" db="EMBL/GenBank/DDBJ databases">
        <authorList>
            <person name="Kim H.J."/>
            <person name="Triplett B.A."/>
        </authorList>
    </citation>
    <scope>NUCLEOTIDE SEQUENCE [LARGE SCALE GENOMIC DNA]</scope>
    <source>
        <strain evidence="4 5">CGMCC 4.2132</strain>
    </source>
</reference>
<dbReference type="InterPro" id="IPR002410">
    <property type="entry name" value="Peptidase_S33"/>
</dbReference>
<dbReference type="GO" id="GO:0004177">
    <property type="term" value="F:aminopeptidase activity"/>
    <property type="evidence" value="ECO:0007669"/>
    <property type="project" value="UniProtKB-EC"/>
</dbReference>
<dbReference type="EMBL" id="FZOD01000012">
    <property type="protein sequence ID" value="SNS59281.1"/>
    <property type="molecule type" value="Genomic_DNA"/>
</dbReference>
<dbReference type="RefSeq" id="WP_089207838.1">
    <property type="nucleotide sequence ID" value="NZ_FZOD01000012.1"/>
</dbReference>
<dbReference type="Gene3D" id="3.40.50.1820">
    <property type="entry name" value="alpha/beta hydrolase"/>
    <property type="match status" value="1"/>
</dbReference>
<protein>
    <submittedName>
        <fullName evidence="4">Alpha/beta hydrolase fold</fullName>
    </submittedName>
</protein>
<dbReference type="PANTHER" id="PTHR43248:SF2">
    <property type="entry name" value="PROLYL AMINOPEPTIDASE"/>
    <property type="match status" value="1"/>
</dbReference>
<dbReference type="SUPFAM" id="SSF53474">
    <property type="entry name" value="alpha/beta-Hydrolases"/>
    <property type="match status" value="1"/>
</dbReference>
<organism evidence="4 5">
    <name type="scientific">Streptosporangium subroseum</name>
    <dbReference type="NCBI Taxonomy" id="106412"/>
    <lineage>
        <taxon>Bacteria</taxon>
        <taxon>Bacillati</taxon>
        <taxon>Actinomycetota</taxon>
        <taxon>Actinomycetes</taxon>
        <taxon>Streptosporangiales</taxon>
        <taxon>Streptosporangiaceae</taxon>
        <taxon>Streptosporangium</taxon>
    </lineage>
</organism>
<evidence type="ECO:0000313" key="4">
    <source>
        <dbReference type="EMBL" id="SNS59281.1"/>
    </source>
</evidence>
<accession>A0A239FQV5</accession>
<dbReference type="GO" id="GO:0004252">
    <property type="term" value="F:serine-type endopeptidase activity"/>
    <property type="evidence" value="ECO:0007669"/>
    <property type="project" value="InterPro"/>
</dbReference>
<evidence type="ECO:0000256" key="1">
    <source>
        <dbReference type="ARBA" id="ARBA00010088"/>
    </source>
</evidence>